<dbReference type="InterPro" id="IPR032350">
    <property type="entry name" value="Nbr1_FW"/>
</dbReference>
<dbReference type="InterPro" id="IPR053793">
    <property type="entry name" value="PB1-like"/>
</dbReference>
<dbReference type="GO" id="GO:0016236">
    <property type="term" value="P:macroautophagy"/>
    <property type="evidence" value="ECO:0007669"/>
    <property type="project" value="TreeGrafter"/>
</dbReference>
<dbReference type="EMBL" id="BFAA01005979">
    <property type="protein sequence ID" value="GCB69288.1"/>
    <property type="molecule type" value="Genomic_DNA"/>
</dbReference>
<evidence type="ECO:0000313" key="20">
    <source>
        <dbReference type="Proteomes" id="UP000288216"/>
    </source>
</evidence>
<dbReference type="SUPFAM" id="SSF46934">
    <property type="entry name" value="UBA-like"/>
    <property type="match status" value="1"/>
</dbReference>
<dbReference type="GO" id="GO:0005776">
    <property type="term" value="C:autophagosome"/>
    <property type="evidence" value="ECO:0007669"/>
    <property type="project" value="UniProtKB-SubCell"/>
</dbReference>
<reference evidence="19 20" key="1">
    <citation type="journal article" date="2018" name="Nat. Ecol. Evol.">
        <title>Shark genomes provide insights into elasmobranch evolution and the origin of vertebrates.</title>
        <authorList>
            <person name="Hara Y"/>
            <person name="Yamaguchi K"/>
            <person name="Onimaru K"/>
            <person name="Kadota M"/>
            <person name="Koyanagi M"/>
            <person name="Keeley SD"/>
            <person name="Tatsumi K"/>
            <person name="Tanaka K"/>
            <person name="Motone F"/>
            <person name="Kageyama Y"/>
            <person name="Nozu R"/>
            <person name="Adachi N"/>
            <person name="Nishimura O"/>
            <person name="Nakagawa R"/>
            <person name="Tanegashima C"/>
            <person name="Kiyatake I"/>
            <person name="Matsumoto R"/>
            <person name="Murakumo K"/>
            <person name="Nishida K"/>
            <person name="Terakita A"/>
            <person name="Kuratani S"/>
            <person name="Sato K"/>
            <person name="Hyodo S Kuraku.S."/>
        </authorList>
    </citation>
    <scope>NUCLEOTIDE SEQUENCE [LARGE SCALE GENOMIC DNA]</scope>
</reference>
<dbReference type="CDD" id="cd14947">
    <property type="entry name" value="NBR1_like"/>
    <property type="match status" value="1"/>
</dbReference>
<dbReference type="FunFam" id="1.10.8.10:FF:000033">
    <property type="entry name" value="Next to BRCA1 gene 1 protein"/>
    <property type="match status" value="1"/>
</dbReference>
<organism evidence="19 20">
    <name type="scientific">Scyliorhinus torazame</name>
    <name type="common">Cloudy catshark</name>
    <name type="synonym">Catulus torazame</name>
    <dbReference type="NCBI Taxonomy" id="75743"/>
    <lineage>
        <taxon>Eukaryota</taxon>
        <taxon>Metazoa</taxon>
        <taxon>Chordata</taxon>
        <taxon>Craniata</taxon>
        <taxon>Vertebrata</taxon>
        <taxon>Chondrichthyes</taxon>
        <taxon>Elasmobranchii</taxon>
        <taxon>Galeomorphii</taxon>
        <taxon>Galeoidea</taxon>
        <taxon>Carcharhiniformes</taxon>
        <taxon>Scyliorhinidae</taxon>
        <taxon>Scyliorhinus</taxon>
    </lineage>
</organism>
<evidence type="ECO:0000256" key="12">
    <source>
        <dbReference type="ARBA" id="ARBA00068689"/>
    </source>
</evidence>
<dbReference type="Proteomes" id="UP000288216">
    <property type="component" value="Unassembled WGS sequence"/>
</dbReference>
<dbReference type="GO" id="GO:0005764">
    <property type="term" value="C:lysosome"/>
    <property type="evidence" value="ECO:0007669"/>
    <property type="project" value="UniProtKB-SubCell"/>
</dbReference>
<dbReference type="PANTHER" id="PTHR20930">
    <property type="entry name" value="OVARIAN CARCINOMA ANTIGEN CA125-RELATED"/>
    <property type="match status" value="1"/>
</dbReference>
<comment type="subcellular location">
    <subcellularLocation>
        <location evidence="11">Cytoplasm</location>
        <location evidence="11">Myofibril</location>
        <location evidence="11">Sarcomere</location>
        <location evidence="11">M line</location>
    </subcellularLocation>
    <subcellularLocation>
        <location evidence="2">Cytoplasmic vesicle</location>
        <location evidence="2">Autophagosome</location>
    </subcellularLocation>
    <subcellularLocation>
        <location evidence="1">Lysosome</location>
    </subcellularLocation>
</comment>
<dbReference type="SMART" id="SM00666">
    <property type="entry name" value="PB1"/>
    <property type="match status" value="1"/>
</dbReference>
<keyword evidence="6 14" id="KW-0863">Zinc-finger</keyword>
<keyword evidence="7" id="KW-0862">Zinc</keyword>
<evidence type="ECO:0000313" key="19">
    <source>
        <dbReference type="EMBL" id="GCB69288.1"/>
    </source>
</evidence>
<gene>
    <name evidence="19" type="ORF">scyTo_0012396</name>
</gene>
<dbReference type="Pfam" id="PF00564">
    <property type="entry name" value="PB1"/>
    <property type="match status" value="1"/>
</dbReference>
<feature type="region of interest" description="Disordered" evidence="15">
    <location>
        <begin position="656"/>
        <end position="686"/>
    </location>
</feature>
<protein>
    <recommendedName>
        <fullName evidence="12">Next to BRCA1 gene 1 protein</fullName>
    </recommendedName>
    <alternativeName>
        <fullName evidence="13">Neighbor of BRCA1 gene 1 protein</fullName>
    </alternativeName>
</protein>
<dbReference type="GO" id="GO:0000407">
    <property type="term" value="C:phagophore assembly site"/>
    <property type="evidence" value="ECO:0007669"/>
    <property type="project" value="TreeGrafter"/>
</dbReference>
<sequence>MEKQIKVSVSCGGQTKAFLVCDPQKTTWADLEAMMQVSFDLSSVQLKYFDEDNEEVSVNSAEEYEEVLKSAVKQGNQIQMNVYEVKQQKEKTESQCAKRTFENNELKESQNKKAKKKEMKHHSQLVKFIGQDMMVTEETKRKVTPKVVELSNDSWRLPPVWFTQYMETFKDKFVKETVDQICCDFFEKMSIQQHVGDPFSAPAAAPVQVPEVHTTQIGYYDWLMACSNCLSRILGVRYQCSICPTYTVCEACEASNYRHDRNHPLLKLRKPSTSSSEITPTPTQFVTPGVAEQARPVISMLGAEFVDENFPDGTHLQPGIKFIKHWRMKNMGNANWTSATKLQFMWGNLILAFPAKKEVSVPFLQPGDIGIVSVEFIAPTFEGTYTSHWRLTHKGEQFGPRVWCSIIIDTPLLNEALDGNDDSLFSSIKTRFPGNQDEAPLTARTEEQHVVPDPEVEAANTVKEVSLTFETEKQPIVPDLEEAESAKTAIIALPKLQRKDQIRDFYTMVPSIDLLTAQDLLSFELLDINIVQEMEHVPNNTPVDMTPCMSPLPHDGPLIERPGLGQIEEENEAIFKSRFDVTLVEQPAGHPYFDEGEEDISGTQFVCETVIRSLALDEAPDLLPRRRGIAQGLQETSCSDVGIKEGKPGRTIVTTAPASRQTEKPCTEDEELQGKDNLETDVSDSSSINFEEEKYEIQSQVSSDCSEDYIIILPECFDTSRPLGESVCSSSFSQPEEMEDEIEVVSDAEVTESENVVDESRPQLQNINDMLCTSQTLDMEPLKPEVLFAPLHHQRSGGSTLNSHAIHSDASEMANVENPTVRSPVRQENNVSTHLEIDCAEPPNTINTRQCPHLRHHSGIAGELVKGALSVAASAYKALFSGDTSVTQAEATENQTASMMDILFEMGFCDKQLNMKLLKKYSNNLIEVVTELLHIGENDWHANRH</sequence>
<dbReference type="Gene3D" id="2.60.40.10">
    <property type="entry name" value="Immunoglobulins"/>
    <property type="match status" value="1"/>
</dbReference>
<proteinExistence type="predicted"/>
<dbReference type="GO" id="GO:0070013">
    <property type="term" value="C:intracellular organelle lumen"/>
    <property type="evidence" value="ECO:0007669"/>
    <property type="project" value="UniProtKB-ARBA"/>
</dbReference>
<comment type="caution">
    <text evidence="19">The sequence shown here is derived from an EMBL/GenBank/DDBJ whole genome shotgun (WGS) entry which is preliminary data.</text>
</comment>
<evidence type="ECO:0000256" key="13">
    <source>
        <dbReference type="ARBA" id="ARBA00083062"/>
    </source>
</evidence>
<dbReference type="Gene3D" id="1.10.8.10">
    <property type="entry name" value="DNA helicase RuvA subunit, C-terminal domain"/>
    <property type="match status" value="1"/>
</dbReference>
<dbReference type="SUPFAM" id="SSF57850">
    <property type="entry name" value="RING/U-box"/>
    <property type="match status" value="1"/>
</dbReference>
<feature type="domain" description="ZZ-type" evidence="17">
    <location>
        <begin position="221"/>
        <end position="273"/>
    </location>
</feature>
<dbReference type="GO" id="GO:0031430">
    <property type="term" value="C:M band"/>
    <property type="evidence" value="ECO:0007669"/>
    <property type="project" value="UniProtKB-SubCell"/>
</dbReference>
<dbReference type="PROSITE" id="PS51745">
    <property type="entry name" value="PB1"/>
    <property type="match status" value="1"/>
</dbReference>
<keyword evidence="8" id="KW-0832">Ubl conjugation</keyword>
<dbReference type="OMA" id="HQKFKLW"/>
<evidence type="ECO:0000259" key="17">
    <source>
        <dbReference type="PROSITE" id="PS50135"/>
    </source>
</evidence>
<evidence type="ECO:0000256" key="6">
    <source>
        <dbReference type="ARBA" id="ARBA00022771"/>
    </source>
</evidence>
<dbReference type="AlphaFoldDB" id="A0A401P846"/>
<dbReference type="SMART" id="SM00291">
    <property type="entry name" value="ZnF_ZZ"/>
    <property type="match status" value="1"/>
</dbReference>
<evidence type="ECO:0000256" key="11">
    <source>
        <dbReference type="ARBA" id="ARBA00037833"/>
    </source>
</evidence>
<evidence type="ECO:0000259" key="16">
    <source>
        <dbReference type="PROSITE" id="PS50030"/>
    </source>
</evidence>
<evidence type="ECO:0000256" key="8">
    <source>
        <dbReference type="ARBA" id="ARBA00022843"/>
    </source>
</evidence>
<dbReference type="FunFam" id="3.30.60.90:FF:000007">
    <property type="entry name" value="Next to BRCA1 gene 1 protein"/>
    <property type="match status" value="1"/>
</dbReference>
<evidence type="ECO:0000256" key="4">
    <source>
        <dbReference type="ARBA" id="ARBA00022553"/>
    </source>
</evidence>
<feature type="domain" description="PB1" evidence="18">
    <location>
        <begin position="4"/>
        <end position="85"/>
    </location>
</feature>
<dbReference type="PROSITE" id="PS50135">
    <property type="entry name" value="ZF_ZZ_2"/>
    <property type="match status" value="1"/>
</dbReference>
<dbReference type="CDD" id="cd02340">
    <property type="entry name" value="ZZ_NBR1_like"/>
    <property type="match status" value="1"/>
</dbReference>
<keyword evidence="4" id="KW-0597">Phosphoprotein</keyword>
<keyword evidence="20" id="KW-1185">Reference proteome</keyword>
<evidence type="ECO:0000259" key="18">
    <source>
        <dbReference type="PROSITE" id="PS51745"/>
    </source>
</evidence>
<dbReference type="PROSITE" id="PS50030">
    <property type="entry name" value="UBA"/>
    <property type="match status" value="1"/>
</dbReference>
<dbReference type="InterPro" id="IPR015940">
    <property type="entry name" value="UBA"/>
</dbReference>
<evidence type="ECO:0000256" key="9">
    <source>
        <dbReference type="ARBA" id="ARBA00023228"/>
    </source>
</evidence>
<dbReference type="InterPro" id="IPR000433">
    <property type="entry name" value="Znf_ZZ"/>
</dbReference>
<evidence type="ECO:0000256" key="7">
    <source>
        <dbReference type="ARBA" id="ARBA00022833"/>
    </source>
</evidence>
<dbReference type="CDD" id="cd14319">
    <property type="entry name" value="UBA_NBR1"/>
    <property type="match status" value="1"/>
</dbReference>
<keyword evidence="5" id="KW-0479">Metal-binding</keyword>
<dbReference type="GO" id="GO:0043130">
    <property type="term" value="F:ubiquitin binding"/>
    <property type="evidence" value="ECO:0007669"/>
    <property type="project" value="TreeGrafter"/>
</dbReference>
<dbReference type="GO" id="GO:0008270">
    <property type="term" value="F:zinc ion binding"/>
    <property type="evidence" value="ECO:0007669"/>
    <property type="project" value="UniProtKB-KW"/>
</dbReference>
<feature type="compositionally biased region" description="Basic and acidic residues" evidence="15">
    <location>
        <begin position="661"/>
        <end position="678"/>
    </location>
</feature>
<dbReference type="Gene3D" id="3.10.20.90">
    <property type="entry name" value="Phosphatidylinositol 3-kinase Catalytic Subunit, Chain A, domain 1"/>
    <property type="match status" value="1"/>
</dbReference>
<dbReference type="FunFam" id="2.60.40.10:FF:000199">
    <property type="entry name" value="next to BRCA1 gene 1 protein-like"/>
    <property type="match status" value="1"/>
</dbReference>
<dbReference type="STRING" id="75743.A0A401P846"/>
<dbReference type="GO" id="GO:0005778">
    <property type="term" value="C:peroxisomal membrane"/>
    <property type="evidence" value="ECO:0007669"/>
    <property type="project" value="UniProtKB-ARBA"/>
</dbReference>
<dbReference type="Pfam" id="PF16158">
    <property type="entry name" value="N_BRCA1_IG"/>
    <property type="match status" value="1"/>
</dbReference>
<dbReference type="OrthoDB" id="661148at2759"/>
<evidence type="ECO:0000256" key="1">
    <source>
        <dbReference type="ARBA" id="ARBA00004371"/>
    </source>
</evidence>
<evidence type="ECO:0000256" key="14">
    <source>
        <dbReference type="PROSITE-ProRule" id="PRU00228"/>
    </source>
</evidence>
<dbReference type="InterPro" id="IPR009060">
    <property type="entry name" value="UBA-like_sf"/>
</dbReference>
<accession>A0A401P846</accession>
<name>A0A401P846_SCYTO</name>
<evidence type="ECO:0000256" key="5">
    <source>
        <dbReference type="ARBA" id="ARBA00022723"/>
    </source>
</evidence>
<dbReference type="InterPro" id="IPR043145">
    <property type="entry name" value="Znf_ZZ_sf"/>
</dbReference>
<feature type="domain" description="UBA" evidence="16">
    <location>
        <begin position="890"/>
        <end position="936"/>
    </location>
</feature>
<evidence type="ECO:0000256" key="10">
    <source>
        <dbReference type="ARBA" id="ARBA00023329"/>
    </source>
</evidence>
<evidence type="ECO:0000256" key="2">
    <source>
        <dbReference type="ARBA" id="ARBA00004419"/>
    </source>
</evidence>
<evidence type="ECO:0000256" key="15">
    <source>
        <dbReference type="SAM" id="MobiDB-lite"/>
    </source>
</evidence>
<evidence type="ECO:0000256" key="3">
    <source>
        <dbReference type="ARBA" id="ARBA00022490"/>
    </source>
</evidence>
<dbReference type="SUPFAM" id="SSF54277">
    <property type="entry name" value="CAD &amp; PB1 domains"/>
    <property type="match status" value="1"/>
</dbReference>
<dbReference type="FunFam" id="3.10.20.90:FF:000291">
    <property type="entry name" value="Next to BRCA1 gene 1 protein"/>
    <property type="match status" value="1"/>
</dbReference>
<keyword evidence="3" id="KW-0963">Cytoplasm</keyword>
<dbReference type="PANTHER" id="PTHR20930:SF2">
    <property type="entry name" value="NEXT TO BRCA1 GENE 1 PROTEIN"/>
    <property type="match status" value="1"/>
</dbReference>
<dbReference type="InterPro" id="IPR013783">
    <property type="entry name" value="Ig-like_fold"/>
</dbReference>
<dbReference type="Gene3D" id="3.30.60.90">
    <property type="match status" value="1"/>
</dbReference>
<dbReference type="InterPro" id="IPR000270">
    <property type="entry name" value="PB1_dom"/>
</dbReference>
<keyword evidence="10" id="KW-0968">Cytoplasmic vesicle</keyword>
<keyword evidence="9" id="KW-0458">Lysosome</keyword>
<dbReference type="GO" id="GO:0031410">
    <property type="term" value="C:cytoplasmic vesicle"/>
    <property type="evidence" value="ECO:0007669"/>
    <property type="project" value="UniProtKB-KW"/>
</dbReference>